<dbReference type="HOGENOM" id="CLU_647499_0_0_1"/>
<dbReference type="EMBL" id="KN847478">
    <property type="protein sequence ID" value="KIX04530.1"/>
    <property type="molecule type" value="Genomic_DNA"/>
</dbReference>
<dbReference type="PANTHER" id="PTHR35391:SF5">
    <property type="entry name" value="DUF6590 DOMAIN-CONTAINING PROTEIN"/>
    <property type="match status" value="1"/>
</dbReference>
<protein>
    <recommendedName>
        <fullName evidence="2">DUF6590 domain-containing protein</fullName>
    </recommendedName>
</protein>
<dbReference type="GeneID" id="25293471"/>
<feature type="domain" description="DUF6590" evidence="2">
    <location>
        <begin position="248"/>
        <end position="399"/>
    </location>
</feature>
<dbReference type="Pfam" id="PF20233">
    <property type="entry name" value="DUF6590"/>
    <property type="match status" value="1"/>
</dbReference>
<dbReference type="AlphaFoldDB" id="A0A0D2J679"/>
<evidence type="ECO:0000256" key="1">
    <source>
        <dbReference type="SAM" id="MobiDB-lite"/>
    </source>
</evidence>
<dbReference type="Proteomes" id="UP000053617">
    <property type="component" value="Unassembled WGS sequence"/>
</dbReference>
<feature type="region of interest" description="Disordered" evidence="1">
    <location>
        <begin position="1"/>
        <end position="47"/>
    </location>
</feature>
<evidence type="ECO:0000259" key="2">
    <source>
        <dbReference type="Pfam" id="PF20233"/>
    </source>
</evidence>
<gene>
    <name evidence="3" type="ORF">Z518_05400</name>
</gene>
<name>A0A0D2J679_9EURO</name>
<dbReference type="VEuPathDB" id="FungiDB:Z518_05400"/>
<organism evidence="3 4">
    <name type="scientific">Rhinocladiella mackenziei CBS 650.93</name>
    <dbReference type="NCBI Taxonomy" id="1442369"/>
    <lineage>
        <taxon>Eukaryota</taxon>
        <taxon>Fungi</taxon>
        <taxon>Dikarya</taxon>
        <taxon>Ascomycota</taxon>
        <taxon>Pezizomycotina</taxon>
        <taxon>Eurotiomycetes</taxon>
        <taxon>Chaetothyriomycetidae</taxon>
        <taxon>Chaetothyriales</taxon>
        <taxon>Herpotrichiellaceae</taxon>
        <taxon>Rhinocladiella</taxon>
    </lineage>
</organism>
<proteinExistence type="predicted"/>
<accession>A0A0D2J679</accession>
<dbReference type="PANTHER" id="PTHR35391">
    <property type="entry name" value="C2H2-TYPE DOMAIN-CONTAINING PROTEIN-RELATED"/>
    <property type="match status" value="1"/>
</dbReference>
<dbReference type="RefSeq" id="XP_013271666.1">
    <property type="nucleotide sequence ID" value="XM_013416212.1"/>
</dbReference>
<sequence>MPSGRRTRPPAPSLPTRTRPETYDDDIPESEPHQGAGAGSEDQTVSEARTDHITELPIDDGSFVSSDANPLIDDNTDILDFAFLWLRDPESAAKHLSENLCIFQIPDFQFLLEAMRCESDGKPRLCLVLSQLYLLVRRFQSLPEEEKEGFLDNMVNVDLQNKDSPMFRQLVSTVQLFVTRKTAHDISPSVERLNVSMDAVQLHRRRSSHHTSSLPNVEEEESPGMGIRRGSRSDITTPLAAGYYVRSSKFFSLGRVFIMLWHENATAANRYLRDSGTTVPGLHGEKVFSHIRRFVVVHKGHGFSWAIPINTYQGKGLLRGGFDQDEIDAHAIIHMEGTNPQPIAGEPRMTKTPIIVDNTTKDKKLEPSSRIRFDKVFTIEHNVKTRNVGKISRKSLPYFWTYWRAEAQKAIPIAGPAGPASPVT</sequence>
<dbReference type="OrthoDB" id="3559580at2759"/>
<keyword evidence="4" id="KW-1185">Reference proteome</keyword>
<feature type="region of interest" description="Disordered" evidence="1">
    <location>
        <begin position="205"/>
        <end position="231"/>
    </location>
</feature>
<evidence type="ECO:0000313" key="4">
    <source>
        <dbReference type="Proteomes" id="UP000053617"/>
    </source>
</evidence>
<reference evidence="3 4" key="1">
    <citation type="submission" date="2015-01" db="EMBL/GenBank/DDBJ databases">
        <title>The Genome Sequence of Rhinocladiella mackenzie CBS 650.93.</title>
        <authorList>
            <consortium name="The Broad Institute Genomics Platform"/>
            <person name="Cuomo C."/>
            <person name="de Hoog S."/>
            <person name="Gorbushina A."/>
            <person name="Stielow B."/>
            <person name="Teixiera M."/>
            <person name="Abouelleil A."/>
            <person name="Chapman S.B."/>
            <person name="Priest M."/>
            <person name="Young S.K."/>
            <person name="Wortman J."/>
            <person name="Nusbaum C."/>
            <person name="Birren B."/>
        </authorList>
    </citation>
    <scope>NUCLEOTIDE SEQUENCE [LARGE SCALE GENOMIC DNA]</scope>
    <source>
        <strain evidence="3 4">CBS 650.93</strain>
    </source>
</reference>
<evidence type="ECO:0000313" key="3">
    <source>
        <dbReference type="EMBL" id="KIX04530.1"/>
    </source>
</evidence>
<dbReference type="STRING" id="1442369.A0A0D2J679"/>
<dbReference type="InterPro" id="IPR046497">
    <property type="entry name" value="DUF6590"/>
</dbReference>